<evidence type="ECO:0000313" key="4">
    <source>
        <dbReference type="EMBL" id="ARS91162.1"/>
    </source>
</evidence>
<keyword evidence="2" id="KW-0812">Transmembrane</keyword>
<dbReference type="PROSITE" id="PS50076">
    <property type="entry name" value="DNAJ_2"/>
    <property type="match status" value="1"/>
</dbReference>
<dbReference type="InterPro" id="IPR036869">
    <property type="entry name" value="J_dom_sf"/>
</dbReference>
<dbReference type="Proteomes" id="UP000250088">
    <property type="component" value="Chromosome"/>
</dbReference>
<dbReference type="InterPro" id="IPR001623">
    <property type="entry name" value="DnaJ_domain"/>
</dbReference>
<feature type="transmembrane region" description="Helical" evidence="2">
    <location>
        <begin position="472"/>
        <end position="488"/>
    </location>
</feature>
<evidence type="ECO:0000256" key="1">
    <source>
        <dbReference type="SAM" id="MobiDB-lite"/>
    </source>
</evidence>
<feature type="transmembrane region" description="Helical" evidence="2">
    <location>
        <begin position="419"/>
        <end position="441"/>
    </location>
</feature>
<dbReference type="SMART" id="SM00271">
    <property type="entry name" value="DnaJ"/>
    <property type="match status" value="1"/>
</dbReference>
<keyword evidence="2" id="KW-1133">Transmembrane helix</keyword>
<dbReference type="InterPro" id="IPR050817">
    <property type="entry name" value="DjlA_DnaK_co-chaperone"/>
</dbReference>
<dbReference type="InterPro" id="IPR018253">
    <property type="entry name" value="DnaJ_domain_CS"/>
</dbReference>
<dbReference type="Gene3D" id="1.10.287.110">
    <property type="entry name" value="DnaJ domain"/>
    <property type="match status" value="1"/>
</dbReference>
<sequence length="553" mass="56268">MTEDFYDLLDISPDASQDEIKDAYREKVRIYHPDLNDDDRARAQFTAITKANEILTDPVERKAYDRLGHQTYVSKRTSGIPSPDVWKPSDDDSEDGGQNDDDEPEVAESATAASSASSASRSRPDSSSSGGGTAASASPSTGATSTSSTTSADSSTASTRSKTSDSRSSSGRTRTQSGTGSRSRSQSGSSSTRSRTDTSSTSSGTATGSRSRTSSRSRSSTTGSGAAGTSDAAKTQTNASSAGSKTTRTTTADASTDETTGTATGSTTAGATAGATNAASSATAGAAGTGIGAGTNATSAASTGTAGPSSTSRDATSATATGSGAGPLETVFAWWRRRNVAMPLLWCSLFVYVLGLGHYAFEHTHALGTLWAELVAAGTETSQLWAVLTGDRHGLTPATTFALGFDVPPALGTVAALEWYVLVGGLLGGAIALVGLGRLAWQETVRGPITMGETVVLAIALALAAGLTGGPLLAGTVLLPFCFGVVVHHTRRLPGWTPSYLYVLPVFGPAAGIALGVAGSATLPLEIVAFGLLPIVGGLWLPLRATIRKRFGR</sequence>
<name>A0A2Z2HVC3_9EURY</name>
<evidence type="ECO:0000259" key="3">
    <source>
        <dbReference type="PROSITE" id="PS50076"/>
    </source>
</evidence>
<keyword evidence="5" id="KW-1185">Reference proteome</keyword>
<feature type="compositionally biased region" description="Low complexity" evidence="1">
    <location>
        <begin position="107"/>
        <end position="272"/>
    </location>
</feature>
<feature type="transmembrane region" description="Helical" evidence="2">
    <location>
        <begin position="340"/>
        <end position="361"/>
    </location>
</feature>
<feature type="transmembrane region" description="Helical" evidence="2">
    <location>
        <begin position="527"/>
        <end position="547"/>
    </location>
</feature>
<dbReference type="AlphaFoldDB" id="A0A2Z2HVC3"/>
<keyword evidence="2" id="KW-0472">Membrane</keyword>
<proteinExistence type="predicted"/>
<dbReference type="CDD" id="cd06257">
    <property type="entry name" value="DnaJ"/>
    <property type="match status" value="1"/>
</dbReference>
<dbReference type="OrthoDB" id="11397at2157"/>
<feature type="transmembrane region" description="Helical" evidence="2">
    <location>
        <begin position="500"/>
        <end position="521"/>
    </location>
</feature>
<reference evidence="5" key="1">
    <citation type="submission" date="2017-02" db="EMBL/GenBank/DDBJ databases">
        <title>Natronthermophilus aegyptiacus gen. nov.,sp. nov., an aerobic, extremely halophilic alkalithermophilic archaeon isolated from the athalassohaline Wadi An Natrun, Egypt.</title>
        <authorList>
            <person name="Zhao B."/>
        </authorList>
    </citation>
    <scope>NUCLEOTIDE SEQUENCE [LARGE SCALE GENOMIC DNA]</scope>
    <source>
        <strain evidence="5">JW/NM-HA 15</strain>
    </source>
</reference>
<feature type="region of interest" description="Disordered" evidence="1">
    <location>
        <begin position="296"/>
        <end position="322"/>
    </location>
</feature>
<feature type="compositionally biased region" description="Acidic residues" evidence="1">
    <location>
        <begin position="91"/>
        <end position="106"/>
    </location>
</feature>
<dbReference type="KEGG" id="naj:B1756_16465"/>
<evidence type="ECO:0000256" key="2">
    <source>
        <dbReference type="SAM" id="Phobius"/>
    </source>
</evidence>
<dbReference type="SUPFAM" id="SSF46565">
    <property type="entry name" value="Chaperone J-domain"/>
    <property type="match status" value="1"/>
</dbReference>
<dbReference type="EMBL" id="CP019893">
    <property type="protein sequence ID" value="ARS91162.1"/>
    <property type="molecule type" value="Genomic_DNA"/>
</dbReference>
<feature type="region of interest" description="Disordered" evidence="1">
    <location>
        <begin position="72"/>
        <end position="272"/>
    </location>
</feature>
<evidence type="ECO:0000313" key="5">
    <source>
        <dbReference type="Proteomes" id="UP000250088"/>
    </source>
</evidence>
<feature type="domain" description="J" evidence="3">
    <location>
        <begin position="4"/>
        <end position="68"/>
    </location>
</feature>
<dbReference type="PRINTS" id="PR00625">
    <property type="entry name" value="JDOMAIN"/>
</dbReference>
<protein>
    <recommendedName>
        <fullName evidence="3">J domain-containing protein</fullName>
    </recommendedName>
</protein>
<organism evidence="4 5">
    <name type="scientific">Natrarchaeobaculum aegyptiacum</name>
    <dbReference type="NCBI Taxonomy" id="745377"/>
    <lineage>
        <taxon>Archaea</taxon>
        <taxon>Methanobacteriati</taxon>
        <taxon>Methanobacteriota</taxon>
        <taxon>Stenosarchaea group</taxon>
        <taxon>Halobacteria</taxon>
        <taxon>Halobacteriales</taxon>
        <taxon>Natrialbaceae</taxon>
        <taxon>Natrarchaeobaculum</taxon>
    </lineage>
</organism>
<dbReference type="Pfam" id="PF00226">
    <property type="entry name" value="DnaJ"/>
    <property type="match status" value="1"/>
</dbReference>
<gene>
    <name evidence="4" type="ORF">B1756_16465</name>
</gene>
<accession>A0A2Z2HVC3</accession>
<dbReference type="PROSITE" id="PS00636">
    <property type="entry name" value="DNAJ_1"/>
    <property type="match status" value="1"/>
</dbReference>
<dbReference type="PANTHER" id="PTHR24074">
    <property type="entry name" value="CO-CHAPERONE PROTEIN DJLA"/>
    <property type="match status" value="1"/>
</dbReference>